<keyword evidence="4" id="KW-1133">Transmembrane helix</keyword>
<feature type="transmembrane region" description="Helical" evidence="4">
    <location>
        <begin position="130"/>
        <end position="148"/>
    </location>
</feature>
<evidence type="ECO:0000259" key="5">
    <source>
        <dbReference type="SMART" id="SM00014"/>
    </source>
</evidence>
<evidence type="ECO:0000256" key="4">
    <source>
        <dbReference type="SAM" id="Phobius"/>
    </source>
</evidence>
<feature type="transmembrane region" description="Helical" evidence="4">
    <location>
        <begin position="24"/>
        <end position="48"/>
    </location>
</feature>
<accession>A0A068R3X2</accession>
<comment type="catalytic activity">
    <reaction evidence="3">
        <text>di-trans,octa-cis-undecaprenyl diphosphate + H2O = di-trans,octa-cis-undecaprenyl phosphate + phosphate + H(+)</text>
        <dbReference type="Rhea" id="RHEA:28094"/>
        <dbReference type="ChEBI" id="CHEBI:15377"/>
        <dbReference type="ChEBI" id="CHEBI:15378"/>
        <dbReference type="ChEBI" id="CHEBI:43474"/>
        <dbReference type="ChEBI" id="CHEBI:58405"/>
        <dbReference type="ChEBI" id="CHEBI:60392"/>
        <dbReference type="EC" id="3.6.1.27"/>
    </reaction>
</comment>
<dbReference type="NCBIfam" id="NF008813">
    <property type="entry name" value="PRK11837.1"/>
    <property type="match status" value="1"/>
</dbReference>
<keyword evidence="4" id="KW-0472">Membrane</keyword>
<evidence type="ECO:0000256" key="2">
    <source>
        <dbReference type="ARBA" id="ARBA00032707"/>
    </source>
</evidence>
<proteinExistence type="predicted"/>
<dbReference type="GO" id="GO:0005886">
    <property type="term" value="C:plasma membrane"/>
    <property type="evidence" value="ECO:0007669"/>
    <property type="project" value="InterPro"/>
</dbReference>
<dbReference type="Gene3D" id="1.20.144.10">
    <property type="entry name" value="Phosphatidic acid phosphatase type 2/haloperoxidase"/>
    <property type="match status" value="1"/>
</dbReference>
<feature type="transmembrane region" description="Helical" evidence="4">
    <location>
        <begin position="103"/>
        <end position="123"/>
    </location>
</feature>
<dbReference type="Proteomes" id="UP000032735">
    <property type="component" value="Chromosome"/>
</dbReference>
<evidence type="ECO:0000313" key="6">
    <source>
        <dbReference type="EMBL" id="CDG21898.1"/>
    </source>
</evidence>
<dbReference type="OrthoDB" id="9801622at2"/>
<name>A0A068R3X2_9GAMM</name>
<dbReference type="RefSeq" id="WP_045958955.1">
    <property type="nucleotide sequence ID" value="NZ_FO704551.1"/>
</dbReference>
<dbReference type="InterPro" id="IPR000326">
    <property type="entry name" value="PAP2/HPO"/>
</dbReference>
<dbReference type="PANTHER" id="PTHR14969:SF13">
    <property type="entry name" value="AT30094P"/>
    <property type="match status" value="1"/>
</dbReference>
<reference evidence="6 7" key="1">
    <citation type="submission" date="2013-07" db="EMBL/GenBank/DDBJ databases">
        <authorList>
            <person name="Genoscope - CEA"/>
        </authorList>
    </citation>
    <scope>NUCLEOTIDE SEQUENCE [LARGE SCALE GENOMIC DNA]</scope>
    <source>
        <strain evidence="6 7">G6</strain>
    </source>
</reference>
<feature type="transmembrane region" description="Helical" evidence="4">
    <location>
        <begin position="60"/>
        <end position="83"/>
    </location>
</feature>
<feature type="domain" description="Phosphatidic acid phosphatase type 2/haloperoxidase" evidence="5">
    <location>
        <begin position="61"/>
        <end position="169"/>
    </location>
</feature>
<dbReference type="HOGENOM" id="CLU_072573_8_2_6"/>
<dbReference type="SMART" id="SM00014">
    <property type="entry name" value="acidPPc"/>
    <property type="match status" value="1"/>
</dbReference>
<dbReference type="Pfam" id="PF01569">
    <property type="entry name" value="PAP2"/>
    <property type="match status" value="1"/>
</dbReference>
<dbReference type="AlphaFoldDB" id="A0A068R3X2"/>
<feature type="transmembrane region" description="Helical" evidence="4">
    <location>
        <begin position="154"/>
        <end position="172"/>
    </location>
</feature>
<dbReference type="STRING" id="1354304.XPG1_2243"/>
<evidence type="ECO:0000313" key="7">
    <source>
        <dbReference type="Proteomes" id="UP000032735"/>
    </source>
</evidence>
<dbReference type="SUPFAM" id="SSF48317">
    <property type="entry name" value="Acid phosphatase/Vanadium-dependent haloperoxidase"/>
    <property type="match status" value="1"/>
</dbReference>
<organism evidence="6 7">
    <name type="scientific">Xenorhabdus poinarii G6</name>
    <dbReference type="NCBI Taxonomy" id="1354304"/>
    <lineage>
        <taxon>Bacteria</taxon>
        <taxon>Pseudomonadati</taxon>
        <taxon>Pseudomonadota</taxon>
        <taxon>Gammaproteobacteria</taxon>
        <taxon>Enterobacterales</taxon>
        <taxon>Morganellaceae</taxon>
        <taxon>Xenorhabdus</taxon>
    </lineage>
</organism>
<dbReference type="GO" id="GO:0050380">
    <property type="term" value="F:undecaprenyl-diphosphatase activity"/>
    <property type="evidence" value="ECO:0007669"/>
    <property type="project" value="UniProtKB-EC"/>
</dbReference>
<dbReference type="CDD" id="cd03385">
    <property type="entry name" value="PAP2_BcrC_like"/>
    <property type="match status" value="1"/>
</dbReference>
<dbReference type="InterPro" id="IPR036938">
    <property type="entry name" value="PAP2/HPO_sf"/>
</dbReference>
<sequence>MLEQLNHNLFTFINATPDSPPATISLAIFIAKYCVFIYPAVLAICWLWGDDKVIASQRVVVSKSTIAFALGMLASYIIGVVVQHDRPFVEGFGYHFLYHAPTGSFPSNHGTTVFTFALAFLFWHRIWSGLCLMLMAFAIAWSRVYVGVHWPIDMVGAFLVSLLGCTLSQVFWNQYGERLQDKITLLYHFCCGFLIKKGWVRN</sequence>
<dbReference type="EMBL" id="FO704551">
    <property type="protein sequence ID" value="CDG21898.1"/>
    <property type="molecule type" value="Genomic_DNA"/>
</dbReference>
<evidence type="ECO:0000256" key="1">
    <source>
        <dbReference type="ARBA" id="ARBA00012374"/>
    </source>
</evidence>
<keyword evidence="6" id="KW-0378">Hydrolase</keyword>
<gene>
    <name evidence="6" type="primary">ybjG</name>
    <name evidence="6" type="ORF">XPG1_2243</name>
</gene>
<keyword evidence="4" id="KW-0812">Transmembrane</keyword>
<protein>
    <recommendedName>
        <fullName evidence="1">undecaprenyl-diphosphate phosphatase</fullName>
        <ecNumber evidence="1">3.6.1.27</ecNumber>
    </recommendedName>
    <alternativeName>
        <fullName evidence="2">Undecaprenyl pyrophosphate phosphatase</fullName>
    </alternativeName>
</protein>
<evidence type="ECO:0000256" key="3">
    <source>
        <dbReference type="ARBA" id="ARBA00047594"/>
    </source>
</evidence>
<dbReference type="InterPro" id="IPR033879">
    <property type="entry name" value="UPP_Pase"/>
</dbReference>
<dbReference type="EC" id="3.6.1.27" evidence="1"/>
<dbReference type="PANTHER" id="PTHR14969">
    <property type="entry name" value="SPHINGOSINE-1-PHOSPHATE PHOSPHOHYDROLASE"/>
    <property type="match status" value="1"/>
</dbReference>
<dbReference type="KEGG" id="xpo:XPG1_2243"/>
<keyword evidence="7" id="KW-1185">Reference proteome</keyword>